<dbReference type="InterPro" id="IPR030677">
    <property type="entry name" value="Nnr"/>
</dbReference>
<proteinExistence type="inferred from homology"/>
<evidence type="ECO:0000256" key="5">
    <source>
        <dbReference type="ARBA" id="ARBA00022723"/>
    </source>
</evidence>
<dbReference type="PROSITE" id="PS51385">
    <property type="entry name" value="YJEF_N"/>
    <property type="match status" value="1"/>
</dbReference>
<comment type="similarity">
    <text evidence="18">Belongs to the NnrE/AIBP family.</text>
</comment>
<evidence type="ECO:0000256" key="1">
    <source>
        <dbReference type="ARBA" id="ARBA00000013"/>
    </source>
</evidence>
<evidence type="ECO:0000256" key="9">
    <source>
        <dbReference type="ARBA" id="ARBA00022958"/>
    </source>
</evidence>
<dbReference type="GO" id="GO:0110051">
    <property type="term" value="P:metabolite repair"/>
    <property type="evidence" value="ECO:0007669"/>
    <property type="project" value="TreeGrafter"/>
</dbReference>
<keyword evidence="12 17" id="KW-0456">Lyase</keyword>
<evidence type="ECO:0000256" key="10">
    <source>
        <dbReference type="ARBA" id="ARBA00023027"/>
    </source>
</evidence>
<keyword evidence="6 17" id="KW-0547">Nucleotide-binding</keyword>
<comment type="cofactor">
    <cofactor evidence="17">
        <name>Mg(2+)</name>
        <dbReference type="ChEBI" id="CHEBI:18420"/>
    </cofactor>
</comment>
<feature type="binding site" evidence="17">
    <location>
        <position position="323"/>
    </location>
    <ligand>
        <name>(6S)-NADPHX</name>
        <dbReference type="ChEBI" id="CHEBI:64076"/>
    </ligand>
</feature>
<comment type="function">
    <text evidence="18">Catalyzes the epimerization of the S- and R-forms of NAD(P)HX, a damaged form of NAD(P)H that is a result of enzymatic or heat-dependent hydration. This is a prerequisite for the S-specific NAD(P)H-hydrate dehydratase to allow the repair of both epimers of NAD(P)HX.</text>
</comment>
<dbReference type="PANTHER" id="PTHR12592">
    <property type="entry name" value="ATP-DEPENDENT (S)-NAD(P)H-HYDRATE DEHYDRATASE FAMILY MEMBER"/>
    <property type="match status" value="1"/>
</dbReference>
<keyword evidence="9 18" id="KW-0630">Potassium</keyword>
<dbReference type="CDD" id="cd01171">
    <property type="entry name" value="YXKO-related"/>
    <property type="match status" value="1"/>
</dbReference>
<dbReference type="EC" id="4.2.1.136" evidence="19"/>
<comment type="similarity">
    <text evidence="17">Belongs to the NnrD/CARKD family.</text>
</comment>
<dbReference type="HAMAP" id="MF_01966">
    <property type="entry name" value="NADHX_epimerase"/>
    <property type="match status" value="1"/>
</dbReference>
<dbReference type="PROSITE" id="PS51383">
    <property type="entry name" value="YJEF_C_3"/>
    <property type="match status" value="1"/>
</dbReference>
<dbReference type="Proteomes" id="UP000275281">
    <property type="component" value="Unassembled WGS sequence"/>
</dbReference>
<dbReference type="Gene3D" id="3.40.1190.20">
    <property type="match status" value="1"/>
</dbReference>
<evidence type="ECO:0000256" key="7">
    <source>
        <dbReference type="ARBA" id="ARBA00022840"/>
    </source>
</evidence>
<comment type="cofactor">
    <cofactor evidence="18 19">
        <name>K(+)</name>
        <dbReference type="ChEBI" id="CHEBI:29103"/>
    </cofactor>
    <text evidence="18 19">Binds 1 potassium ion per subunit.</text>
</comment>
<evidence type="ECO:0000256" key="17">
    <source>
        <dbReference type="HAMAP-Rule" id="MF_01965"/>
    </source>
</evidence>
<evidence type="ECO:0000256" key="18">
    <source>
        <dbReference type="HAMAP-Rule" id="MF_01966"/>
    </source>
</evidence>
<evidence type="ECO:0000256" key="11">
    <source>
        <dbReference type="ARBA" id="ARBA00023235"/>
    </source>
</evidence>
<comment type="similarity">
    <text evidence="3 19">In the N-terminal section; belongs to the NnrE/AIBP family.</text>
</comment>
<evidence type="ECO:0000256" key="4">
    <source>
        <dbReference type="ARBA" id="ARBA00009524"/>
    </source>
</evidence>
<dbReference type="SUPFAM" id="SSF64153">
    <property type="entry name" value="YjeF N-terminal domain-like"/>
    <property type="match status" value="1"/>
</dbReference>
<feature type="binding site" evidence="17">
    <location>
        <position position="266"/>
    </location>
    <ligand>
        <name>(6S)-NADPHX</name>
        <dbReference type="ChEBI" id="CHEBI:64076"/>
    </ligand>
</feature>
<evidence type="ECO:0000256" key="16">
    <source>
        <dbReference type="ARBA" id="ARBA00049209"/>
    </source>
</evidence>
<dbReference type="InterPro" id="IPR029056">
    <property type="entry name" value="Ribokinase-like"/>
</dbReference>
<organism evidence="22 23">
    <name type="scientific">Alteromonas sediminis</name>
    <dbReference type="NCBI Taxonomy" id="2259342"/>
    <lineage>
        <taxon>Bacteria</taxon>
        <taxon>Pseudomonadati</taxon>
        <taxon>Pseudomonadota</taxon>
        <taxon>Gammaproteobacteria</taxon>
        <taxon>Alteromonadales</taxon>
        <taxon>Alteromonadaceae</taxon>
        <taxon>Alteromonas/Salinimonas group</taxon>
        <taxon>Alteromonas</taxon>
    </lineage>
</organism>
<dbReference type="SUPFAM" id="SSF53613">
    <property type="entry name" value="Ribokinase-like"/>
    <property type="match status" value="1"/>
</dbReference>
<feature type="binding site" evidence="18">
    <location>
        <position position="69"/>
    </location>
    <ligand>
        <name>K(+)</name>
        <dbReference type="ChEBI" id="CHEBI:29103"/>
    </ligand>
</feature>
<accession>A0A3N5XXP8</accession>
<feature type="domain" description="YjeF N-terminal" evidence="21">
    <location>
        <begin position="20"/>
        <end position="222"/>
    </location>
</feature>
<feature type="domain" description="YjeF C-terminal" evidence="20">
    <location>
        <begin position="231"/>
        <end position="500"/>
    </location>
</feature>
<comment type="caution">
    <text evidence="18">Lacks conserved residue(s) required for the propagation of feature annotation.</text>
</comment>
<dbReference type="InterPro" id="IPR036652">
    <property type="entry name" value="YjeF_N_dom_sf"/>
</dbReference>
<dbReference type="InterPro" id="IPR004443">
    <property type="entry name" value="YjeF_N_dom"/>
</dbReference>
<evidence type="ECO:0000256" key="2">
    <source>
        <dbReference type="ARBA" id="ARBA00000909"/>
    </source>
</evidence>
<keyword evidence="11 18" id="KW-0413">Isomerase</keyword>
<comment type="caution">
    <text evidence="22">The sequence shown here is derived from an EMBL/GenBank/DDBJ whole genome shotgun (WGS) entry which is preliminary data.</text>
</comment>
<keyword evidence="10 17" id="KW-0520">NAD</keyword>
<keyword evidence="13" id="KW-0511">Multifunctional enzyme</keyword>
<reference evidence="22 23" key="1">
    <citation type="submission" date="2018-11" db="EMBL/GenBank/DDBJ databases">
        <authorList>
            <person name="Ye M.-Q."/>
            <person name="Du Z.-J."/>
        </authorList>
    </citation>
    <scope>NUCLEOTIDE SEQUENCE [LARGE SCALE GENOMIC DNA]</scope>
    <source>
        <strain evidence="22 23">U0105</strain>
    </source>
</reference>
<dbReference type="InterPro" id="IPR000631">
    <property type="entry name" value="CARKD"/>
</dbReference>
<dbReference type="OrthoDB" id="9806925at2"/>
<evidence type="ECO:0000256" key="8">
    <source>
        <dbReference type="ARBA" id="ARBA00022857"/>
    </source>
</evidence>
<dbReference type="NCBIfam" id="TIGR00197">
    <property type="entry name" value="yjeF_nterm"/>
    <property type="match status" value="1"/>
</dbReference>
<dbReference type="InterPro" id="IPR017953">
    <property type="entry name" value="Carbohydrate_kinase_pred_CS"/>
</dbReference>
<comment type="function">
    <text evidence="14 19">Bifunctional enzyme that catalyzes the epimerization of the S- and R-forms of NAD(P)HX and the dehydration of the S-form of NAD(P)HX at the expense of ADP, which is converted to AMP. This allows the repair of both epimers of NAD(P)HX, a damaged form of NAD(P)H that is a result of enzymatic or heat-dependent hydration.</text>
</comment>
<dbReference type="AlphaFoldDB" id="A0A3N5XXP8"/>
<dbReference type="PANTHER" id="PTHR12592:SF0">
    <property type="entry name" value="ATP-DEPENDENT (S)-NAD(P)H-HYDRATE DEHYDRATASE"/>
    <property type="match status" value="1"/>
</dbReference>
<dbReference type="EMBL" id="RPOK01000005">
    <property type="protein sequence ID" value="RPJ65260.1"/>
    <property type="molecule type" value="Genomic_DNA"/>
</dbReference>
<dbReference type="Gene3D" id="3.40.50.10260">
    <property type="entry name" value="YjeF N-terminal domain"/>
    <property type="match status" value="1"/>
</dbReference>
<feature type="binding site" evidence="18">
    <location>
        <position position="168"/>
    </location>
    <ligand>
        <name>K(+)</name>
        <dbReference type="ChEBI" id="CHEBI:29103"/>
    </ligand>
</feature>
<feature type="binding site" evidence="17">
    <location>
        <position position="375"/>
    </location>
    <ligand>
        <name>(6S)-NADPHX</name>
        <dbReference type="ChEBI" id="CHEBI:64076"/>
    </ligand>
</feature>
<comment type="catalytic activity">
    <reaction evidence="1 18 19">
        <text>(6R)-NADHX = (6S)-NADHX</text>
        <dbReference type="Rhea" id="RHEA:32215"/>
        <dbReference type="ChEBI" id="CHEBI:64074"/>
        <dbReference type="ChEBI" id="CHEBI:64075"/>
        <dbReference type="EC" id="5.1.99.6"/>
    </reaction>
</comment>
<keyword evidence="23" id="KW-1185">Reference proteome</keyword>
<feature type="binding site" evidence="18">
    <location>
        <position position="132"/>
    </location>
    <ligand>
        <name>K(+)</name>
        <dbReference type="ChEBI" id="CHEBI:29103"/>
    </ligand>
</feature>
<dbReference type="EC" id="5.1.99.6" evidence="19"/>
<dbReference type="GO" id="GO:0046496">
    <property type="term" value="P:nicotinamide nucleotide metabolic process"/>
    <property type="evidence" value="ECO:0007669"/>
    <property type="project" value="UniProtKB-UniRule"/>
</dbReference>
<dbReference type="GO" id="GO:0046872">
    <property type="term" value="F:metal ion binding"/>
    <property type="evidence" value="ECO:0007669"/>
    <property type="project" value="UniProtKB-UniRule"/>
</dbReference>
<dbReference type="Pfam" id="PF03853">
    <property type="entry name" value="YjeF_N"/>
    <property type="match status" value="1"/>
</dbReference>
<comment type="catalytic activity">
    <reaction evidence="2 18 19">
        <text>(6R)-NADPHX = (6S)-NADPHX</text>
        <dbReference type="Rhea" id="RHEA:32227"/>
        <dbReference type="ChEBI" id="CHEBI:64076"/>
        <dbReference type="ChEBI" id="CHEBI:64077"/>
        <dbReference type="EC" id="5.1.99.6"/>
    </reaction>
</comment>
<feature type="binding site" evidence="17">
    <location>
        <position position="440"/>
    </location>
    <ligand>
        <name>AMP</name>
        <dbReference type="ChEBI" id="CHEBI:456215"/>
    </ligand>
</feature>
<dbReference type="Pfam" id="PF01256">
    <property type="entry name" value="Carb_kinase"/>
    <property type="match status" value="1"/>
</dbReference>
<keyword evidence="8 17" id="KW-0521">NADP</keyword>
<evidence type="ECO:0000313" key="23">
    <source>
        <dbReference type="Proteomes" id="UP000275281"/>
    </source>
</evidence>
<comment type="similarity">
    <text evidence="4 19">In the C-terminal section; belongs to the NnrD/CARKD family.</text>
</comment>
<name>A0A3N5XXP8_9ALTE</name>
<comment type="catalytic activity">
    <reaction evidence="16 17 19">
        <text>(6S)-NADPHX + ADP = AMP + phosphate + NADPH + H(+)</text>
        <dbReference type="Rhea" id="RHEA:32235"/>
        <dbReference type="ChEBI" id="CHEBI:15378"/>
        <dbReference type="ChEBI" id="CHEBI:43474"/>
        <dbReference type="ChEBI" id="CHEBI:57783"/>
        <dbReference type="ChEBI" id="CHEBI:64076"/>
        <dbReference type="ChEBI" id="CHEBI:456215"/>
        <dbReference type="ChEBI" id="CHEBI:456216"/>
        <dbReference type="EC" id="4.2.1.136"/>
    </reaction>
</comment>
<sequence length="501" mass="53228">MLKLQESLSLTHKIYRADQVREHERVAAEASGCDMYSLMARAGAAVFNQCQLLIPNTENFLILVGQGNNAGDGYVAAMHAKNVGKNVYLCAVEPERVLTGDAGRAQQAYLDAGGKVEHFSKALLDKADIVIDALLGTGITTAIRNEFADIIDAVNEAEVPVVSIDVPSGLDANTGESKGRCIQADVTVTLVGIKPGLTTGAGKQSCGKLVYDDLGIGKAFMERARSHASLLSLSMFTGMGPRDVHSHKGDYGRLLCIGGNRGTPGAIRLSAEAAMRTGAGLVKVFAHEQSRIQVSAGCPELMVTNESLDEALAWCTTVVLGPGLGQDEWAKEIFERTMSYCEGAHKPMVLDADALNLLSHSSVSYNVSECLITPHAGEAARLLGVSVDEIESDRFNCARQLAQKYHATCVLKGAGSVVDTERHAYVCQHGNPGMATAGMGDVLTGILGALLAQGIDQDLACKYGVSLHAKAGDCVAEQFGERGMMASDLFHYIRMLINGKR</sequence>
<feature type="binding site" evidence="18">
    <location>
        <position position="165"/>
    </location>
    <ligand>
        <name>(6S)-NADPHX</name>
        <dbReference type="ChEBI" id="CHEBI:64076"/>
    </ligand>
</feature>
<dbReference type="PROSITE" id="PS01050">
    <property type="entry name" value="YJEF_C_2"/>
    <property type="match status" value="1"/>
</dbReference>
<dbReference type="GO" id="GO:0052856">
    <property type="term" value="F:NAD(P)HX epimerase activity"/>
    <property type="evidence" value="ECO:0007669"/>
    <property type="project" value="UniProtKB-UniRule"/>
</dbReference>
<feature type="binding site" evidence="18">
    <location>
        <begin position="136"/>
        <end position="142"/>
    </location>
    <ligand>
        <name>(6S)-NADPHX</name>
        <dbReference type="ChEBI" id="CHEBI:64076"/>
    </ligand>
</feature>
<feature type="binding site" evidence="17">
    <location>
        <position position="441"/>
    </location>
    <ligand>
        <name>(6S)-NADPHX</name>
        <dbReference type="ChEBI" id="CHEBI:64076"/>
    </ligand>
</feature>
<dbReference type="RefSeq" id="WP_124028807.1">
    <property type="nucleotide sequence ID" value="NZ_JBHRSN010000014.1"/>
</dbReference>
<protein>
    <recommendedName>
        <fullName evidence="19">Bifunctional NAD(P)H-hydrate repair enzyme</fullName>
    </recommendedName>
    <alternativeName>
        <fullName evidence="19">Nicotinamide nucleotide repair protein</fullName>
    </alternativeName>
    <domain>
        <recommendedName>
            <fullName evidence="19">ADP-dependent (S)-NAD(P)H-hydrate dehydratase</fullName>
            <ecNumber evidence="19">4.2.1.136</ecNumber>
        </recommendedName>
        <alternativeName>
            <fullName evidence="19">ADP-dependent NAD(P)HX dehydratase</fullName>
        </alternativeName>
    </domain>
    <domain>
        <recommendedName>
            <fullName evidence="19">NAD(P)H-hydrate epimerase</fullName>
            <ecNumber evidence="19">5.1.99.6</ecNumber>
        </recommendedName>
    </domain>
</protein>
<dbReference type="GO" id="GO:0052855">
    <property type="term" value="F:ADP-dependent NAD(P)H-hydrate dehydratase activity"/>
    <property type="evidence" value="ECO:0007669"/>
    <property type="project" value="UniProtKB-UniRule"/>
</dbReference>
<keyword evidence="7 17" id="KW-0067">ATP-binding</keyword>
<gene>
    <name evidence="17" type="primary">nnrD</name>
    <name evidence="18" type="synonym">nnrE</name>
    <name evidence="22" type="ORF">DRW07_15235</name>
</gene>
<keyword evidence="5 18" id="KW-0479">Metal-binding</keyword>
<evidence type="ECO:0000313" key="22">
    <source>
        <dbReference type="EMBL" id="RPJ65260.1"/>
    </source>
</evidence>
<comment type="catalytic activity">
    <reaction evidence="15 17 19">
        <text>(6S)-NADHX + ADP = AMP + phosphate + NADH + H(+)</text>
        <dbReference type="Rhea" id="RHEA:32223"/>
        <dbReference type="ChEBI" id="CHEBI:15378"/>
        <dbReference type="ChEBI" id="CHEBI:43474"/>
        <dbReference type="ChEBI" id="CHEBI:57945"/>
        <dbReference type="ChEBI" id="CHEBI:64074"/>
        <dbReference type="ChEBI" id="CHEBI:456215"/>
        <dbReference type="ChEBI" id="CHEBI:456216"/>
        <dbReference type="EC" id="4.2.1.136"/>
    </reaction>
</comment>
<evidence type="ECO:0000256" key="3">
    <source>
        <dbReference type="ARBA" id="ARBA00006001"/>
    </source>
</evidence>
<comment type="subunit">
    <text evidence="17">Homotetramer.</text>
</comment>
<comment type="function">
    <text evidence="17">Catalyzes the dehydration of the S-form of NAD(P)HX at the expense of ADP, which is converted to AMP. Together with NAD(P)HX epimerase, which catalyzes the epimerization of the S- and R-forms, the enzyme allows the repair of both epimers of NAD(P)HX, a damaged form of NAD(P)H that is a result of enzymatic or heat-dependent hydration.</text>
</comment>
<evidence type="ECO:0000259" key="20">
    <source>
        <dbReference type="PROSITE" id="PS51383"/>
    </source>
</evidence>
<dbReference type="GO" id="GO:0005524">
    <property type="term" value="F:ATP binding"/>
    <property type="evidence" value="ECO:0007669"/>
    <property type="project" value="UniProtKB-UniRule"/>
</dbReference>
<dbReference type="NCBIfam" id="TIGR00196">
    <property type="entry name" value="yjeF_cterm"/>
    <property type="match status" value="1"/>
</dbReference>
<evidence type="ECO:0000256" key="14">
    <source>
        <dbReference type="ARBA" id="ARBA00025153"/>
    </source>
</evidence>
<feature type="binding site" evidence="17">
    <location>
        <begin position="412"/>
        <end position="416"/>
    </location>
    <ligand>
        <name>AMP</name>
        <dbReference type="ChEBI" id="CHEBI:456215"/>
    </ligand>
</feature>
<evidence type="ECO:0000256" key="13">
    <source>
        <dbReference type="ARBA" id="ARBA00023268"/>
    </source>
</evidence>
<evidence type="ECO:0000256" key="19">
    <source>
        <dbReference type="PIRNR" id="PIRNR017184"/>
    </source>
</evidence>
<evidence type="ECO:0000259" key="21">
    <source>
        <dbReference type="PROSITE" id="PS51385"/>
    </source>
</evidence>
<evidence type="ECO:0000256" key="12">
    <source>
        <dbReference type="ARBA" id="ARBA00023239"/>
    </source>
</evidence>
<evidence type="ECO:0000256" key="6">
    <source>
        <dbReference type="ARBA" id="ARBA00022741"/>
    </source>
</evidence>
<dbReference type="PIRSF" id="PIRSF017184">
    <property type="entry name" value="Nnr"/>
    <property type="match status" value="1"/>
</dbReference>
<dbReference type="HAMAP" id="MF_01965">
    <property type="entry name" value="NADHX_dehydratase"/>
    <property type="match status" value="1"/>
</dbReference>
<evidence type="ECO:0000256" key="15">
    <source>
        <dbReference type="ARBA" id="ARBA00048238"/>
    </source>
</evidence>